<dbReference type="AlphaFoldDB" id="A0A9X2DPU4"/>
<dbReference type="GO" id="GO:0016020">
    <property type="term" value="C:membrane"/>
    <property type="evidence" value="ECO:0007669"/>
    <property type="project" value="UniProtKB-SubCell"/>
</dbReference>
<evidence type="ECO:0000256" key="7">
    <source>
        <dbReference type="ARBA" id="ARBA00023288"/>
    </source>
</evidence>
<comment type="caution">
    <text evidence="10">The sequence shown here is derived from an EMBL/GenBank/DDBJ whole genome shotgun (WGS) entry which is preliminary data.</text>
</comment>
<evidence type="ECO:0000259" key="9">
    <source>
        <dbReference type="Pfam" id="PF25198"/>
    </source>
</evidence>
<dbReference type="Pfam" id="PF25198">
    <property type="entry name" value="Spore_GerAC_N"/>
    <property type="match status" value="1"/>
</dbReference>
<dbReference type="InterPro" id="IPR057336">
    <property type="entry name" value="GerAC_N"/>
</dbReference>
<dbReference type="Pfam" id="PF05504">
    <property type="entry name" value="Spore_GerAC"/>
    <property type="match status" value="1"/>
</dbReference>
<accession>A0A9X2DPU4</accession>
<protein>
    <submittedName>
        <fullName evidence="10">Ger(X)C family spore germination protein</fullName>
    </submittedName>
</protein>
<reference evidence="10" key="1">
    <citation type="submission" date="2022-05" db="EMBL/GenBank/DDBJ databases">
        <title>Comparative Genomics of Spacecraft Associated Microbes.</title>
        <authorList>
            <person name="Tran M.T."/>
            <person name="Wright A."/>
            <person name="Seuylemezian A."/>
            <person name="Eisen J."/>
            <person name="Coil D."/>
        </authorList>
    </citation>
    <scope>NUCLEOTIDE SEQUENCE</scope>
    <source>
        <strain evidence="10">214.1.1</strain>
    </source>
</reference>
<evidence type="ECO:0000256" key="3">
    <source>
        <dbReference type="ARBA" id="ARBA00022544"/>
    </source>
</evidence>
<dbReference type="Gene3D" id="3.30.300.210">
    <property type="entry name" value="Nutrient germinant receptor protein C, domain 3"/>
    <property type="match status" value="1"/>
</dbReference>
<dbReference type="NCBIfam" id="TIGR02887">
    <property type="entry name" value="spore_ger_x_C"/>
    <property type="match status" value="1"/>
</dbReference>
<feature type="domain" description="Spore germination protein N-terminal" evidence="9">
    <location>
        <begin position="22"/>
        <end position="195"/>
    </location>
</feature>
<comment type="subcellular location">
    <subcellularLocation>
        <location evidence="1">Membrane</location>
        <topology evidence="1">Lipid-anchor</topology>
    </subcellularLocation>
</comment>
<keyword evidence="4" id="KW-0732">Signal</keyword>
<dbReference type="InterPro" id="IPR038501">
    <property type="entry name" value="Spore_GerAC_C_sf"/>
</dbReference>
<name>A0A9X2DPU4_9BACI</name>
<dbReference type="RefSeq" id="WP_251223473.1">
    <property type="nucleotide sequence ID" value="NZ_JAMBOL010000009.1"/>
</dbReference>
<comment type="similarity">
    <text evidence="2">Belongs to the GerABKC lipoprotein family.</text>
</comment>
<dbReference type="EMBL" id="JAMBOL010000009">
    <property type="protein sequence ID" value="MCM3714704.1"/>
    <property type="molecule type" value="Genomic_DNA"/>
</dbReference>
<proteinExistence type="inferred from homology"/>
<dbReference type="GO" id="GO:0009847">
    <property type="term" value="P:spore germination"/>
    <property type="evidence" value="ECO:0007669"/>
    <property type="project" value="InterPro"/>
</dbReference>
<dbReference type="PANTHER" id="PTHR35789:SF1">
    <property type="entry name" value="SPORE GERMINATION PROTEIN B3"/>
    <property type="match status" value="1"/>
</dbReference>
<keyword evidence="6" id="KW-0564">Palmitate</keyword>
<dbReference type="InterPro" id="IPR046953">
    <property type="entry name" value="Spore_GerAC-like_C"/>
</dbReference>
<evidence type="ECO:0000313" key="11">
    <source>
        <dbReference type="Proteomes" id="UP001139179"/>
    </source>
</evidence>
<organism evidence="10 11">
    <name type="scientific">Halalkalibacter oceani</name>
    <dbReference type="NCBI Taxonomy" id="1653776"/>
    <lineage>
        <taxon>Bacteria</taxon>
        <taxon>Bacillati</taxon>
        <taxon>Bacillota</taxon>
        <taxon>Bacilli</taxon>
        <taxon>Bacillales</taxon>
        <taxon>Bacillaceae</taxon>
        <taxon>Halalkalibacter</taxon>
    </lineage>
</organism>
<evidence type="ECO:0000259" key="8">
    <source>
        <dbReference type="Pfam" id="PF05504"/>
    </source>
</evidence>
<feature type="domain" description="Spore germination GerAC-like C-terminal" evidence="8">
    <location>
        <begin position="225"/>
        <end position="389"/>
    </location>
</feature>
<keyword evidence="11" id="KW-1185">Reference proteome</keyword>
<keyword evidence="3" id="KW-0309">Germination</keyword>
<keyword evidence="5" id="KW-0472">Membrane</keyword>
<evidence type="ECO:0000313" key="10">
    <source>
        <dbReference type="EMBL" id="MCM3714704.1"/>
    </source>
</evidence>
<evidence type="ECO:0000256" key="5">
    <source>
        <dbReference type="ARBA" id="ARBA00023136"/>
    </source>
</evidence>
<dbReference type="PROSITE" id="PS51257">
    <property type="entry name" value="PROKAR_LIPOPROTEIN"/>
    <property type="match status" value="1"/>
</dbReference>
<keyword evidence="7" id="KW-0449">Lipoprotein</keyword>
<dbReference type="InterPro" id="IPR008844">
    <property type="entry name" value="Spore_GerAC-like"/>
</dbReference>
<dbReference type="Proteomes" id="UP001139179">
    <property type="component" value="Unassembled WGS sequence"/>
</dbReference>
<evidence type="ECO:0000256" key="1">
    <source>
        <dbReference type="ARBA" id="ARBA00004635"/>
    </source>
</evidence>
<evidence type="ECO:0000256" key="4">
    <source>
        <dbReference type="ARBA" id="ARBA00022729"/>
    </source>
</evidence>
<gene>
    <name evidence="10" type="ORF">M3202_11505</name>
</gene>
<evidence type="ECO:0000256" key="2">
    <source>
        <dbReference type="ARBA" id="ARBA00007886"/>
    </source>
</evidence>
<sequence length="402" mass="44735">MKKKRMMILLLILLVILSGCWNRRELNELAISHAMGIEKTEAGEFRVTVQVINPSAIAMQEPGTGTYTPVVVYSETGMTMFEALRRLTMTVPRKIYESYTQVVVIDEELAKEGIIEALDFLVRDHEFRTDFYFLIARNARPSDVLEVLTVIDKLPANEMHQSLKASQSSWGASKTIEIDQLLTELAGKGIEAAITGVIIEGDPDVGGELEALEESELPALLSFKQMAVFSRDRLIGWLNERESIGLNYAQNNITSTIVNVACPTAEDSFIGVELLRTKAKLRTDMNNGHPSGTVTIKAEAQLGNVQCSIDTATGHSLAEIEKRTSEQIATEVEQSIAKAQELKADVFGFGKELYQQRPKEWKSVESDWNERFATMDVEVDVEVTLIGTGNTNQSVKKLMEEE</sequence>
<evidence type="ECO:0000256" key="6">
    <source>
        <dbReference type="ARBA" id="ARBA00023139"/>
    </source>
</evidence>
<dbReference type="Gene3D" id="6.20.190.10">
    <property type="entry name" value="Nutrient germinant receptor protein C, domain 1"/>
    <property type="match status" value="1"/>
</dbReference>
<dbReference type="PANTHER" id="PTHR35789">
    <property type="entry name" value="SPORE GERMINATION PROTEIN B3"/>
    <property type="match status" value="1"/>
</dbReference>